<dbReference type="Pfam" id="PF13456">
    <property type="entry name" value="RVT_3"/>
    <property type="match status" value="1"/>
</dbReference>
<dbReference type="InterPro" id="IPR037056">
    <property type="entry name" value="RNase_H1_N_sf"/>
</dbReference>
<organism evidence="2">
    <name type="scientific">Noccaea caerulescens</name>
    <name type="common">Alpine penny-cress</name>
    <name type="synonym">Thlaspi caerulescens</name>
    <dbReference type="NCBI Taxonomy" id="107243"/>
    <lineage>
        <taxon>Eukaryota</taxon>
        <taxon>Viridiplantae</taxon>
        <taxon>Streptophyta</taxon>
        <taxon>Embryophyta</taxon>
        <taxon>Tracheophyta</taxon>
        <taxon>Spermatophyta</taxon>
        <taxon>Magnoliopsida</taxon>
        <taxon>eudicotyledons</taxon>
        <taxon>Gunneridae</taxon>
        <taxon>Pentapetalae</taxon>
        <taxon>rosids</taxon>
        <taxon>malvids</taxon>
        <taxon>Brassicales</taxon>
        <taxon>Brassicaceae</taxon>
        <taxon>Coluteocarpeae</taxon>
        <taxon>Noccaea</taxon>
    </lineage>
</organism>
<dbReference type="InterPro" id="IPR002156">
    <property type="entry name" value="RNaseH_domain"/>
</dbReference>
<dbReference type="SUPFAM" id="SSF55658">
    <property type="entry name" value="L9 N-domain-like"/>
    <property type="match status" value="1"/>
</dbReference>
<proteinExistence type="predicted"/>
<sequence length="344" mass="37177">MNCLSHARLYISLGLLKRSSYVTSQIPWNQCFFSNPLLKPPSAVTVSALGLSSVHCYSSRSKSTKSKTSTNALPVADNEKDAFFVVRKGDVIGIYKDLNDCQSQVGSSVFDPPVSVYKGYSLPKDAEEYLSSVGLKKPLYSFKASDLKDNMFGALTPCLFQEPSSSKVLVPEEEDTSEMMSKDVTSASTSVAELDQLEISADTSDDTCIIEFDGASKGNPGLSGAAAVLKTPDGNLICRVRQGLGVATNNAAEYHGLILGLRHAVEKGYKKIKVKGDSKLVCMQIKGHWNVNHEGLAKLHKEAKELSSKCVSFSISHVLRNQNSDADEQANLAVRLSEGQVEVA</sequence>
<feature type="domain" description="RNase H type-1" evidence="1">
    <location>
        <begin position="204"/>
        <end position="335"/>
    </location>
</feature>
<dbReference type="EMBL" id="GEVL01010314">
    <property type="protein sequence ID" value="JAU67027.1"/>
    <property type="molecule type" value="Transcribed_RNA"/>
</dbReference>
<dbReference type="SUPFAM" id="SSF53098">
    <property type="entry name" value="Ribonuclease H-like"/>
    <property type="match status" value="1"/>
</dbReference>
<dbReference type="InterPro" id="IPR012337">
    <property type="entry name" value="RNaseH-like_sf"/>
</dbReference>
<dbReference type="GO" id="GO:0004523">
    <property type="term" value="F:RNA-DNA hybrid ribonuclease activity"/>
    <property type="evidence" value="ECO:0007669"/>
    <property type="project" value="InterPro"/>
</dbReference>
<gene>
    <name evidence="2" type="ORF">LE_TR3731_c0_g1_i1_g.12344</name>
</gene>
<reference evidence="2" key="1">
    <citation type="submission" date="2016-07" db="EMBL/GenBank/DDBJ databases">
        <title>De novo transcriptome assembly of four accessions of the metal hyperaccumulator plant Noccaea caerulescens.</title>
        <authorList>
            <person name="Blande D."/>
            <person name="Halimaa P."/>
            <person name="Tervahauta A.I."/>
            <person name="Aarts M.G."/>
            <person name="Karenlampi S.O."/>
        </authorList>
    </citation>
    <scope>NUCLEOTIDE SEQUENCE</scope>
</reference>
<dbReference type="Gene3D" id="3.40.970.10">
    <property type="entry name" value="Ribonuclease H1, N-terminal domain"/>
    <property type="match status" value="1"/>
</dbReference>
<accession>A0A1J3HFC8</accession>
<dbReference type="Pfam" id="PF01693">
    <property type="entry name" value="Cauli_VI"/>
    <property type="match status" value="1"/>
</dbReference>
<dbReference type="PANTHER" id="PTHR46387:SF44">
    <property type="entry name" value="RNASE H DOMAIN-CONTAINING PROTEIN"/>
    <property type="match status" value="1"/>
</dbReference>
<protein>
    <recommendedName>
        <fullName evidence="1">RNase H type-1 domain-containing protein</fullName>
    </recommendedName>
</protein>
<dbReference type="CDD" id="cd09279">
    <property type="entry name" value="RNase_HI_like"/>
    <property type="match status" value="1"/>
</dbReference>
<dbReference type="InterPro" id="IPR009027">
    <property type="entry name" value="Ribosomal_bL9/RNase_H1_N"/>
</dbReference>
<evidence type="ECO:0000259" key="1">
    <source>
        <dbReference type="PROSITE" id="PS50879"/>
    </source>
</evidence>
<dbReference type="InterPro" id="IPR011320">
    <property type="entry name" value="RNase_H1_N"/>
</dbReference>
<dbReference type="PANTHER" id="PTHR46387">
    <property type="entry name" value="POLYNUCLEOTIDYL TRANSFERASE, RIBONUCLEASE H-LIKE SUPERFAMILY PROTEIN"/>
    <property type="match status" value="1"/>
</dbReference>
<name>A0A1J3HFC8_NOCCA</name>
<dbReference type="PROSITE" id="PS50879">
    <property type="entry name" value="RNASE_H_1"/>
    <property type="match status" value="1"/>
</dbReference>
<dbReference type="Gene3D" id="3.30.420.10">
    <property type="entry name" value="Ribonuclease H-like superfamily/Ribonuclease H"/>
    <property type="match status" value="1"/>
</dbReference>
<dbReference type="AlphaFoldDB" id="A0A1J3HFC8"/>
<dbReference type="GO" id="GO:0003676">
    <property type="term" value="F:nucleic acid binding"/>
    <property type="evidence" value="ECO:0007669"/>
    <property type="project" value="InterPro"/>
</dbReference>
<dbReference type="InterPro" id="IPR036397">
    <property type="entry name" value="RNaseH_sf"/>
</dbReference>
<dbReference type="FunFam" id="3.30.420.10:FF:000076">
    <property type="entry name" value="RBR-type E3 ubiquitin transferase"/>
    <property type="match status" value="1"/>
</dbReference>
<evidence type="ECO:0000313" key="2">
    <source>
        <dbReference type="EMBL" id="JAU67027.1"/>
    </source>
</evidence>